<dbReference type="SMART" id="SM01294">
    <property type="entry name" value="PKS_PP_betabranch"/>
    <property type="match status" value="1"/>
</dbReference>
<sequence length="91" mass="9663">MSNTLESLRQLACRELGLQESDLDSHATFADLGLDSLMLVDFMFAVEDHYLIQIDHDTAMKTPTLAGLATLVDSLLAATPVSTAPATVAAA</sequence>
<accession>A0A0U3MQT2</accession>
<dbReference type="KEGG" id="rdp:RD2015_803"/>
<dbReference type="GO" id="GO:0031177">
    <property type="term" value="F:phosphopantetheine binding"/>
    <property type="evidence" value="ECO:0007669"/>
    <property type="project" value="InterPro"/>
</dbReference>
<dbReference type="EMBL" id="CP013729">
    <property type="protein sequence ID" value="ALV05299.1"/>
    <property type="molecule type" value="Genomic_DNA"/>
</dbReference>
<dbReference type="Pfam" id="PF00550">
    <property type="entry name" value="PP-binding"/>
    <property type="match status" value="1"/>
</dbReference>
<protein>
    <submittedName>
        <fullName evidence="1">Phosphopantetheine-binding protein</fullName>
    </submittedName>
</protein>
<dbReference type="STRING" id="76731.RD2015_803"/>
<name>A0A0U3MQT2_9BURK</name>
<dbReference type="SUPFAM" id="SSF47336">
    <property type="entry name" value="ACP-like"/>
    <property type="match status" value="1"/>
</dbReference>
<dbReference type="Proteomes" id="UP000060699">
    <property type="component" value="Chromosome"/>
</dbReference>
<gene>
    <name evidence="1" type="ORF">RD2015_803</name>
</gene>
<proteinExistence type="predicted"/>
<dbReference type="InterPro" id="IPR020806">
    <property type="entry name" value="PKS_PP-bd"/>
</dbReference>
<dbReference type="InterPro" id="IPR036736">
    <property type="entry name" value="ACP-like_sf"/>
</dbReference>
<dbReference type="SMART" id="SM00823">
    <property type="entry name" value="PKS_PP"/>
    <property type="match status" value="1"/>
</dbReference>
<keyword evidence="2" id="KW-1185">Reference proteome</keyword>
<dbReference type="OrthoDB" id="7063706at2"/>
<reference evidence="1 2" key="1">
    <citation type="submission" date="2015-12" db="EMBL/GenBank/DDBJ databases">
        <title>Complete genome of Roseateles depolymerans KCTC 42856.</title>
        <authorList>
            <person name="Kim K.M."/>
        </authorList>
    </citation>
    <scope>NUCLEOTIDE SEQUENCE [LARGE SCALE GENOMIC DNA]</scope>
    <source>
        <strain evidence="1 2">KCTC 42856</strain>
    </source>
</reference>
<dbReference type="InterPro" id="IPR009081">
    <property type="entry name" value="PP-bd_ACP"/>
</dbReference>
<dbReference type="AlphaFoldDB" id="A0A0U3MQT2"/>
<dbReference type="PROSITE" id="PS50075">
    <property type="entry name" value="CARRIER"/>
    <property type="match status" value="1"/>
</dbReference>
<evidence type="ECO:0000313" key="1">
    <source>
        <dbReference type="EMBL" id="ALV05299.1"/>
    </source>
</evidence>
<evidence type="ECO:0000313" key="2">
    <source>
        <dbReference type="Proteomes" id="UP000060699"/>
    </source>
</evidence>
<dbReference type="RefSeq" id="WP_058933792.1">
    <property type="nucleotide sequence ID" value="NZ_CP013729.1"/>
</dbReference>
<dbReference type="Gene3D" id="1.10.1200.10">
    <property type="entry name" value="ACP-like"/>
    <property type="match status" value="1"/>
</dbReference>
<organism evidence="1 2">
    <name type="scientific">Roseateles depolymerans</name>
    <dbReference type="NCBI Taxonomy" id="76731"/>
    <lineage>
        <taxon>Bacteria</taxon>
        <taxon>Pseudomonadati</taxon>
        <taxon>Pseudomonadota</taxon>
        <taxon>Betaproteobacteria</taxon>
        <taxon>Burkholderiales</taxon>
        <taxon>Sphaerotilaceae</taxon>
        <taxon>Roseateles</taxon>
    </lineage>
</organism>